<dbReference type="PANTHER" id="PTHR23200:SF48">
    <property type="entry name" value="METALLO-BETA-LACTAMASE DOMAIN-CONTAINING PROTEIN 1"/>
    <property type="match status" value="1"/>
</dbReference>
<accession>A0A182NTW6</accession>
<name>A0A182NTW6_9DIPT</name>
<dbReference type="Proteomes" id="UP000075884">
    <property type="component" value="Unassembled WGS sequence"/>
</dbReference>
<evidence type="ECO:0008006" key="3">
    <source>
        <dbReference type="Google" id="ProtNLM"/>
    </source>
</evidence>
<evidence type="ECO:0000313" key="2">
    <source>
        <dbReference type="Proteomes" id="UP000075884"/>
    </source>
</evidence>
<dbReference type="PANTHER" id="PTHR23200">
    <property type="entry name" value="METALLO-BETA-LACTAMASE DOMAIN-CONTAINING PROTEIN 1"/>
    <property type="match status" value="1"/>
</dbReference>
<dbReference type="SUPFAM" id="SSF56281">
    <property type="entry name" value="Metallo-hydrolase/oxidoreductase"/>
    <property type="match status" value="1"/>
</dbReference>
<reference evidence="2" key="1">
    <citation type="submission" date="2013-03" db="EMBL/GenBank/DDBJ databases">
        <title>The Genome Sequence of Anopheles dirus WRAIR2.</title>
        <authorList>
            <consortium name="The Broad Institute Genomics Platform"/>
            <person name="Neafsey D.E."/>
            <person name="Walton C."/>
            <person name="Walker B."/>
            <person name="Young S.K."/>
            <person name="Zeng Q."/>
            <person name="Gargeya S."/>
            <person name="Fitzgerald M."/>
            <person name="Haas B."/>
            <person name="Abouelleil A."/>
            <person name="Allen A.W."/>
            <person name="Alvarado L."/>
            <person name="Arachchi H.M."/>
            <person name="Berlin A.M."/>
            <person name="Chapman S.B."/>
            <person name="Gainer-Dewar J."/>
            <person name="Goldberg J."/>
            <person name="Griggs A."/>
            <person name="Gujja S."/>
            <person name="Hansen M."/>
            <person name="Howarth C."/>
            <person name="Imamovic A."/>
            <person name="Ireland A."/>
            <person name="Larimer J."/>
            <person name="McCowan C."/>
            <person name="Murphy C."/>
            <person name="Pearson M."/>
            <person name="Poon T.W."/>
            <person name="Priest M."/>
            <person name="Roberts A."/>
            <person name="Saif S."/>
            <person name="Shea T."/>
            <person name="Sisk P."/>
            <person name="Sykes S."/>
            <person name="Wortman J."/>
            <person name="Nusbaum C."/>
            <person name="Birren B."/>
        </authorList>
    </citation>
    <scope>NUCLEOTIDE SEQUENCE [LARGE SCALE GENOMIC DNA]</scope>
    <source>
        <strain evidence="2">WRAIR2</strain>
    </source>
</reference>
<dbReference type="EnsemblMetazoa" id="ADIR011107-RA">
    <property type="protein sequence ID" value="ADIR011107-PA"/>
    <property type="gene ID" value="ADIR011107"/>
</dbReference>
<organism evidence="1 2">
    <name type="scientific">Anopheles dirus</name>
    <dbReference type="NCBI Taxonomy" id="7168"/>
    <lineage>
        <taxon>Eukaryota</taxon>
        <taxon>Metazoa</taxon>
        <taxon>Ecdysozoa</taxon>
        <taxon>Arthropoda</taxon>
        <taxon>Hexapoda</taxon>
        <taxon>Insecta</taxon>
        <taxon>Pterygota</taxon>
        <taxon>Neoptera</taxon>
        <taxon>Endopterygota</taxon>
        <taxon>Diptera</taxon>
        <taxon>Nematocera</taxon>
        <taxon>Culicoidea</taxon>
        <taxon>Culicidae</taxon>
        <taxon>Anophelinae</taxon>
        <taxon>Anopheles</taxon>
    </lineage>
</organism>
<proteinExistence type="predicted"/>
<dbReference type="Gene3D" id="3.60.15.10">
    <property type="entry name" value="Ribonuclease Z/Hydroxyacylglutathione hydrolase-like"/>
    <property type="match status" value="1"/>
</dbReference>
<evidence type="ECO:0000313" key="1">
    <source>
        <dbReference type="EnsemblMetazoa" id="ADIR011107-PA"/>
    </source>
</evidence>
<sequence length="126" mass="13896">MHQVAPFRLTDDIEIQATPGHTMSCVTVLVARTNLSPDGHRPVAITGDLFERQQDIDDARVWLEAGSEDPAAQRHHRARIADRAGWIVPGHGGPFRVEESMRETLRHQQATTVVERADDPADGGAM</sequence>
<dbReference type="InterPro" id="IPR039344">
    <property type="entry name" value="MBLAC1"/>
</dbReference>
<dbReference type="AlphaFoldDB" id="A0A182NTW6"/>
<keyword evidence="2" id="KW-1185">Reference proteome</keyword>
<dbReference type="InterPro" id="IPR036866">
    <property type="entry name" value="RibonucZ/Hydroxyglut_hydro"/>
</dbReference>
<protein>
    <recommendedName>
        <fullName evidence="3">Metallo-beta-lactamase domain-containing protein</fullName>
    </recommendedName>
</protein>
<reference evidence="1" key="2">
    <citation type="submission" date="2020-05" db="UniProtKB">
        <authorList>
            <consortium name="EnsemblMetazoa"/>
        </authorList>
    </citation>
    <scope>IDENTIFICATION</scope>
    <source>
        <strain evidence="1">WRAIR2</strain>
    </source>
</reference>
<dbReference type="VEuPathDB" id="VectorBase:ADIR011107"/>